<dbReference type="AlphaFoldDB" id="A0A3M8DGR3"/>
<organism evidence="1 2">
    <name type="scientific">Brevibacillus fluminis</name>
    <dbReference type="NCBI Taxonomy" id="511487"/>
    <lineage>
        <taxon>Bacteria</taxon>
        <taxon>Bacillati</taxon>
        <taxon>Bacillota</taxon>
        <taxon>Bacilli</taxon>
        <taxon>Bacillales</taxon>
        <taxon>Paenibacillaceae</taxon>
        <taxon>Brevibacillus</taxon>
    </lineage>
</organism>
<name>A0A3M8DGR3_9BACL</name>
<protein>
    <submittedName>
        <fullName evidence="1">Uncharacterized protein</fullName>
    </submittedName>
</protein>
<proteinExistence type="predicted"/>
<comment type="caution">
    <text evidence="1">The sequence shown here is derived from an EMBL/GenBank/DDBJ whole genome shotgun (WGS) entry which is preliminary data.</text>
</comment>
<sequence>MHLRLIMIIKRVSPFIIRWETMSRQQRFSGQNNGKKGKAAGHKVSLAAWFWQDELKTELPQRM</sequence>
<gene>
    <name evidence="1" type="ORF">EDM56_16660</name>
</gene>
<evidence type="ECO:0000313" key="1">
    <source>
        <dbReference type="EMBL" id="RNB87300.1"/>
    </source>
</evidence>
<dbReference type="EMBL" id="RHHQ01000012">
    <property type="protein sequence ID" value="RNB87300.1"/>
    <property type="molecule type" value="Genomic_DNA"/>
</dbReference>
<reference evidence="1 2" key="1">
    <citation type="submission" date="2018-10" db="EMBL/GenBank/DDBJ databases">
        <title>Phylogenomics of Brevibacillus.</title>
        <authorList>
            <person name="Dunlap C."/>
        </authorList>
    </citation>
    <scope>NUCLEOTIDE SEQUENCE [LARGE SCALE GENOMIC DNA]</scope>
    <source>
        <strain evidence="1 2">JCM 15716</strain>
    </source>
</reference>
<evidence type="ECO:0000313" key="2">
    <source>
        <dbReference type="Proteomes" id="UP000271031"/>
    </source>
</evidence>
<keyword evidence="2" id="KW-1185">Reference proteome</keyword>
<accession>A0A3M8DGR3</accession>
<dbReference type="Proteomes" id="UP000271031">
    <property type="component" value="Unassembled WGS sequence"/>
</dbReference>